<keyword evidence="2" id="KW-1185">Reference proteome</keyword>
<gene>
    <name evidence="1" type="ORF">FHX42_005211</name>
</gene>
<protein>
    <submittedName>
        <fullName evidence="1">Uncharacterized protein</fullName>
    </submittedName>
</protein>
<evidence type="ECO:0000313" key="1">
    <source>
        <dbReference type="EMBL" id="MBA8827804.1"/>
    </source>
</evidence>
<dbReference type="RefSeq" id="WP_182546963.1">
    <property type="nucleotide sequence ID" value="NZ_JACGWZ010000010.1"/>
</dbReference>
<dbReference type="AlphaFoldDB" id="A0A839E1T7"/>
<organism evidence="1 2">
    <name type="scientific">Halosaccharopolyspora lacisalsi</name>
    <dbReference type="NCBI Taxonomy" id="1000566"/>
    <lineage>
        <taxon>Bacteria</taxon>
        <taxon>Bacillati</taxon>
        <taxon>Actinomycetota</taxon>
        <taxon>Actinomycetes</taxon>
        <taxon>Pseudonocardiales</taxon>
        <taxon>Pseudonocardiaceae</taxon>
        <taxon>Halosaccharopolyspora</taxon>
    </lineage>
</organism>
<evidence type="ECO:0000313" key="2">
    <source>
        <dbReference type="Proteomes" id="UP000569329"/>
    </source>
</evidence>
<comment type="caution">
    <text evidence="1">The sequence shown here is derived from an EMBL/GenBank/DDBJ whole genome shotgun (WGS) entry which is preliminary data.</text>
</comment>
<proteinExistence type="predicted"/>
<dbReference type="EMBL" id="JACGWZ010000010">
    <property type="protein sequence ID" value="MBA8827804.1"/>
    <property type="molecule type" value="Genomic_DNA"/>
</dbReference>
<accession>A0A839E1T7</accession>
<reference evidence="1 2" key="1">
    <citation type="submission" date="2020-07" db="EMBL/GenBank/DDBJ databases">
        <title>Sequencing the genomes of 1000 actinobacteria strains.</title>
        <authorList>
            <person name="Klenk H.-P."/>
        </authorList>
    </citation>
    <scope>NUCLEOTIDE SEQUENCE [LARGE SCALE GENOMIC DNA]</scope>
    <source>
        <strain evidence="1 2">DSM 45975</strain>
    </source>
</reference>
<name>A0A839E1T7_9PSEU</name>
<sequence length="198" mass="21983">MRQYRQDLREQWNEALLLYSNLRNGQLLGGDKTLRWLQPGEVLCAQGWFDVGRFRSAHVSYSVPGYAAVGSPGFVAGAALTHAVSAAATRRQAARRAAPQWRYYGAHPHLLTNHRVCSFLDNRWEDLPLAAVEVVPDLGKKTAKRHFGTGTVDLHPRVGGEPLRLAGLGVFWWAVALRYLCHGRAGLDHPGLQRLARG</sequence>
<dbReference type="Proteomes" id="UP000569329">
    <property type="component" value="Unassembled WGS sequence"/>
</dbReference>